<dbReference type="EMBL" id="JYDW01000105">
    <property type="protein sequence ID" value="KRZ55912.1"/>
    <property type="molecule type" value="Genomic_DNA"/>
</dbReference>
<organism evidence="1 2">
    <name type="scientific">Trichinella nativa</name>
    <dbReference type="NCBI Taxonomy" id="6335"/>
    <lineage>
        <taxon>Eukaryota</taxon>
        <taxon>Metazoa</taxon>
        <taxon>Ecdysozoa</taxon>
        <taxon>Nematoda</taxon>
        <taxon>Enoplea</taxon>
        <taxon>Dorylaimia</taxon>
        <taxon>Trichinellida</taxon>
        <taxon>Trichinellidae</taxon>
        <taxon>Trichinella</taxon>
    </lineage>
</organism>
<keyword evidence="2" id="KW-1185">Reference proteome</keyword>
<evidence type="ECO:0000313" key="1">
    <source>
        <dbReference type="EMBL" id="KRZ55912.1"/>
    </source>
</evidence>
<accession>A0A0V1L8Q8</accession>
<dbReference type="AlphaFoldDB" id="A0A0V1L8Q8"/>
<gene>
    <name evidence="1" type="ORF">T02_10118</name>
</gene>
<sequence>MRRHARDYRILASHSVQSLLFCRITRSRSVCVIASCCSVNVTRWPIAKRVKLDVARKTARNLQPVSQQPKAFQNDVALRCLLQTPLISCPQPKLLANPLPLPSGVTTIYVITFSTHDSTMNADSQFQEGFLIVTPPVASSTLKQRPTLQRPYVSNYRNISDSQDMDSQNRQVGSR</sequence>
<dbReference type="Proteomes" id="UP000054721">
    <property type="component" value="Unassembled WGS sequence"/>
</dbReference>
<reference evidence="1 2" key="1">
    <citation type="submission" date="2015-05" db="EMBL/GenBank/DDBJ databases">
        <title>Evolution of Trichinella species and genotypes.</title>
        <authorList>
            <person name="Korhonen P.K."/>
            <person name="Edoardo P."/>
            <person name="Giuseppe L.R."/>
            <person name="Gasser R.B."/>
        </authorList>
    </citation>
    <scope>NUCLEOTIDE SEQUENCE [LARGE SCALE GENOMIC DNA]</scope>
    <source>
        <strain evidence="1">ISS10</strain>
    </source>
</reference>
<name>A0A0V1L8Q8_9BILA</name>
<evidence type="ECO:0000313" key="2">
    <source>
        <dbReference type="Proteomes" id="UP000054721"/>
    </source>
</evidence>
<comment type="caution">
    <text evidence="1">The sequence shown here is derived from an EMBL/GenBank/DDBJ whole genome shotgun (WGS) entry which is preliminary data.</text>
</comment>
<proteinExistence type="predicted"/>
<protein>
    <submittedName>
        <fullName evidence="1">Uncharacterized protein</fullName>
    </submittedName>
</protein>